<comment type="caution">
    <text evidence="2">The sequence shown here is derived from an EMBL/GenBank/DDBJ whole genome shotgun (WGS) entry which is preliminary data.</text>
</comment>
<evidence type="ECO:0000313" key="3">
    <source>
        <dbReference type="Proteomes" id="UP000732105"/>
    </source>
</evidence>
<evidence type="ECO:0000256" key="1">
    <source>
        <dbReference type="SAM" id="SignalP"/>
    </source>
</evidence>
<dbReference type="Proteomes" id="UP000732105">
    <property type="component" value="Unassembled WGS sequence"/>
</dbReference>
<reference evidence="2 3" key="1">
    <citation type="submission" date="2018-12" db="EMBL/GenBank/DDBJ databases">
        <title>Marinifilum JC070 sp. nov., a marine bacterium isolated from Yongle Blue Hole in the South China Sea.</title>
        <authorList>
            <person name="Fu T."/>
        </authorList>
    </citation>
    <scope>NUCLEOTIDE SEQUENCE [LARGE SCALE GENOMIC DNA]</scope>
    <source>
        <strain evidence="2 3">JC070</strain>
    </source>
</reference>
<dbReference type="EMBL" id="RZNH01000009">
    <property type="protein sequence ID" value="NOU59616.1"/>
    <property type="molecule type" value="Genomic_DNA"/>
</dbReference>
<name>A0ABX1WUB9_9BACT</name>
<feature type="signal peptide" evidence="1">
    <location>
        <begin position="1"/>
        <end position="21"/>
    </location>
</feature>
<accession>A0ABX1WUB9</accession>
<keyword evidence="3" id="KW-1185">Reference proteome</keyword>
<sequence>MNIKNTILLAFLIISSFVANCQFIDKEFVDNWTKETYDLEEIKSDTKYIIYGEVLDWKEDKSFNTNKFVATLYLDKSMSDNIIHNFPVIIIVHGKSSKKITRRNFNEIRKCFRTNSKSNPVLMIDGKQIKQSLCNQVIRSLKPNKILNCINTSIPVSIKKYGMCGKNGIVVIKTI</sequence>
<keyword evidence="1" id="KW-0732">Signal</keyword>
<feature type="chain" id="PRO_5046128944" evidence="1">
    <location>
        <begin position="22"/>
        <end position="175"/>
    </location>
</feature>
<organism evidence="2 3">
    <name type="scientific">Marinifilum caeruleilacunae</name>
    <dbReference type="NCBI Taxonomy" id="2499076"/>
    <lineage>
        <taxon>Bacteria</taxon>
        <taxon>Pseudomonadati</taxon>
        <taxon>Bacteroidota</taxon>
        <taxon>Bacteroidia</taxon>
        <taxon>Marinilabiliales</taxon>
        <taxon>Marinifilaceae</taxon>
    </lineage>
</organism>
<dbReference type="RefSeq" id="WP_171594893.1">
    <property type="nucleotide sequence ID" value="NZ_RZNH01000009.1"/>
</dbReference>
<proteinExistence type="predicted"/>
<gene>
    <name evidence="2" type="ORF">ELS83_07275</name>
</gene>
<evidence type="ECO:0000313" key="2">
    <source>
        <dbReference type="EMBL" id="NOU59616.1"/>
    </source>
</evidence>
<protein>
    <submittedName>
        <fullName evidence="2">Uncharacterized protein</fullName>
    </submittedName>
</protein>